<dbReference type="InterPro" id="IPR010625">
    <property type="entry name" value="CHCH"/>
</dbReference>
<name>A0AAF0WTM0_DAUCS</name>
<keyword evidence="4" id="KW-1185">Reference proteome</keyword>
<evidence type="ECO:0000259" key="2">
    <source>
        <dbReference type="Pfam" id="PF06747"/>
    </source>
</evidence>
<dbReference type="PANTHER" id="PTHR48150">
    <property type="entry name" value="CYTOCHROME C OXIDASE-ASSEMBLY FACTOR COX23, MITOCHONDRIAL"/>
    <property type="match status" value="1"/>
</dbReference>
<evidence type="ECO:0000256" key="1">
    <source>
        <dbReference type="ARBA" id="ARBA00023157"/>
    </source>
</evidence>
<sequence>MATSARSNQTAPYPSASKISDGQCFPQYTASLKCLEEFSTDKSKCQQHFDVYKECKKKEREARLERNRNRSLFS</sequence>
<dbReference type="KEGG" id="dcr:108216424"/>
<accession>A0AAF0WTM0</accession>
<proteinExistence type="predicted"/>
<dbReference type="AlphaFoldDB" id="A0AAF0WTM0"/>
<evidence type="ECO:0000313" key="3">
    <source>
        <dbReference type="EMBL" id="WOG95577.1"/>
    </source>
</evidence>
<reference evidence="3" key="2">
    <citation type="submission" date="2022-03" db="EMBL/GenBank/DDBJ databases">
        <title>Draft title - Genomic analysis of global carrot germplasm unveils the trajectory of domestication and the origin of high carotenoid orange carrot.</title>
        <authorList>
            <person name="Iorizzo M."/>
            <person name="Ellison S."/>
            <person name="Senalik D."/>
            <person name="Macko-Podgorni A."/>
            <person name="Grzebelus D."/>
            <person name="Bostan H."/>
            <person name="Rolling W."/>
            <person name="Curaba J."/>
            <person name="Simon P."/>
        </authorList>
    </citation>
    <scope>NUCLEOTIDE SEQUENCE</scope>
    <source>
        <tissue evidence="3">Leaf</tissue>
    </source>
</reference>
<dbReference type="InterPro" id="IPR009069">
    <property type="entry name" value="Cys_alpha_HP_mot_SF"/>
</dbReference>
<dbReference type="Proteomes" id="UP000077755">
    <property type="component" value="Chromosome 4"/>
</dbReference>
<dbReference type="EMBL" id="CP093346">
    <property type="protein sequence ID" value="WOG95577.1"/>
    <property type="molecule type" value="Genomic_DNA"/>
</dbReference>
<protein>
    <recommendedName>
        <fullName evidence="2">CHCH domain-containing protein</fullName>
    </recommendedName>
</protein>
<keyword evidence="1" id="KW-1015">Disulfide bond</keyword>
<dbReference type="PANTHER" id="PTHR48150:SF1">
    <property type="entry name" value="COX19 FAMILY PROTEIN (CHCH MOTIF)"/>
    <property type="match status" value="1"/>
</dbReference>
<dbReference type="PROSITE" id="PS51808">
    <property type="entry name" value="CHCH"/>
    <property type="match status" value="1"/>
</dbReference>
<evidence type="ECO:0000313" key="4">
    <source>
        <dbReference type="Proteomes" id="UP000077755"/>
    </source>
</evidence>
<feature type="domain" description="CHCH" evidence="2">
    <location>
        <begin position="24"/>
        <end position="58"/>
    </location>
</feature>
<gene>
    <name evidence="3" type="ORF">DCAR_0414902</name>
</gene>
<dbReference type="SUPFAM" id="SSF47072">
    <property type="entry name" value="Cysteine alpha-hairpin motif"/>
    <property type="match status" value="1"/>
</dbReference>
<dbReference type="Pfam" id="PF06747">
    <property type="entry name" value="CHCH"/>
    <property type="match status" value="1"/>
</dbReference>
<organism evidence="3 4">
    <name type="scientific">Daucus carota subsp. sativus</name>
    <name type="common">Carrot</name>
    <dbReference type="NCBI Taxonomy" id="79200"/>
    <lineage>
        <taxon>Eukaryota</taxon>
        <taxon>Viridiplantae</taxon>
        <taxon>Streptophyta</taxon>
        <taxon>Embryophyta</taxon>
        <taxon>Tracheophyta</taxon>
        <taxon>Spermatophyta</taxon>
        <taxon>Magnoliopsida</taxon>
        <taxon>eudicotyledons</taxon>
        <taxon>Gunneridae</taxon>
        <taxon>Pentapetalae</taxon>
        <taxon>asterids</taxon>
        <taxon>campanulids</taxon>
        <taxon>Apiales</taxon>
        <taxon>Apiaceae</taxon>
        <taxon>Apioideae</taxon>
        <taxon>Scandiceae</taxon>
        <taxon>Daucinae</taxon>
        <taxon>Daucus</taxon>
        <taxon>Daucus sect. Daucus</taxon>
    </lineage>
</organism>
<reference evidence="3" key="1">
    <citation type="journal article" date="2016" name="Nat. Genet.">
        <title>A high-quality carrot genome assembly provides new insights into carotenoid accumulation and asterid genome evolution.</title>
        <authorList>
            <person name="Iorizzo M."/>
            <person name="Ellison S."/>
            <person name="Senalik D."/>
            <person name="Zeng P."/>
            <person name="Satapoomin P."/>
            <person name="Huang J."/>
            <person name="Bowman M."/>
            <person name="Iovene M."/>
            <person name="Sanseverino W."/>
            <person name="Cavagnaro P."/>
            <person name="Yildiz M."/>
            <person name="Macko-Podgorni A."/>
            <person name="Moranska E."/>
            <person name="Grzebelus E."/>
            <person name="Grzebelus D."/>
            <person name="Ashrafi H."/>
            <person name="Zheng Z."/>
            <person name="Cheng S."/>
            <person name="Spooner D."/>
            <person name="Van Deynze A."/>
            <person name="Simon P."/>
        </authorList>
    </citation>
    <scope>NUCLEOTIDE SEQUENCE</scope>
    <source>
        <tissue evidence="3">Leaf</tissue>
    </source>
</reference>